<evidence type="ECO:0000313" key="3">
    <source>
        <dbReference type="Proteomes" id="UP000297245"/>
    </source>
</evidence>
<feature type="compositionally biased region" description="Polar residues" evidence="1">
    <location>
        <begin position="27"/>
        <end position="37"/>
    </location>
</feature>
<dbReference type="OrthoDB" id="2369050at2759"/>
<sequence>MAPAQFDPKAMVDFDSLWPGLFPDASTAISPSTNTSDFDIVPPSTPANPKPPPERMETVSPQQQRAYSHLIDPDSGSTLPPSKSTPSRDSPLTSPGSDSDSSSSSDNSSVVPVKMSIKAGDSWTNNGPGKAPTVHSRFLKPEEYGSIKASFLRYLRKAKCSDSNSEDARDHFMACFQNEQTMMFFAAARDDLVKLSPQKFEEAMLEHLIGTTWVKTVRALIPDARQDLFKDGAFSIMYKTLLSYNNLLKGVGKEIDASLFQSTLRAALNRDFETFLDSEEKDSHFRRFRRPELARLARLEELEKKHVSDSGNRCSNTSQSTPLHNISSTTSLFTHPTSASSSNNNSNRFLRLSELDSSQCILYNHLEMCFKCRTLFAGHRVNACTLPTPLLEVPFCPLDDADAVYAEKFHDKYKRPITYNAIIKRVRSAPSIAAVAPAPVPVAVDDLDAYMSKESKLSNIAAVWGDLPVCSMQSDLDLYSNQSCLRSPVSIIGCRCHSNSSELDNYHCGPSPVLHSPQRRHTSGSSSSSRHAAPGAAVIEEFDDRKDSDEDVDYRDENSPMTPP</sequence>
<name>A0A4V4HCE4_DENBC</name>
<proteinExistence type="predicted"/>
<dbReference type="AlphaFoldDB" id="A0A4V4HCE4"/>
<organism evidence="2 3">
    <name type="scientific">Dendrothele bispora (strain CBS 962.96)</name>
    <dbReference type="NCBI Taxonomy" id="1314807"/>
    <lineage>
        <taxon>Eukaryota</taxon>
        <taxon>Fungi</taxon>
        <taxon>Dikarya</taxon>
        <taxon>Basidiomycota</taxon>
        <taxon>Agaricomycotina</taxon>
        <taxon>Agaricomycetes</taxon>
        <taxon>Agaricomycetidae</taxon>
        <taxon>Agaricales</taxon>
        <taxon>Agaricales incertae sedis</taxon>
        <taxon>Dendrothele</taxon>
    </lineage>
</organism>
<feature type="compositionally biased region" description="Polar residues" evidence="1">
    <location>
        <begin position="75"/>
        <end position="88"/>
    </location>
</feature>
<keyword evidence="3" id="KW-1185">Reference proteome</keyword>
<dbReference type="EMBL" id="ML179690">
    <property type="protein sequence ID" value="THU83045.1"/>
    <property type="molecule type" value="Genomic_DNA"/>
</dbReference>
<feature type="region of interest" description="Disordered" evidence="1">
    <location>
        <begin position="20"/>
        <end position="110"/>
    </location>
</feature>
<gene>
    <name evidence="2" type="ORF">K435DRAFT_871700</name>
</gene>
<feature type="compositionally biased region" description="Low complexity" evidence="1">
    <location>
        <begin position="89"/>
        <end position="110"/>
    </location>
</feature>
<evidence type="ECO:0000256" key="1">
    <source>
        <dbReference type="SAM" id="MobiDB-lite"/>
    </source>
</evidence>
<feature type="compositionally biased region" description="Polar residues" evidence="1">
    <location>
        <begin position="309"/>
        <end position="327"/>
    </location>
</feature>
<dbReference type="Proteomes" id="UP000297245">
    <property type="component" value="Unassembled WGS sequence"/>
</dbReference>
<feature type="region of interest" description="Disordered" evidence="1">
    <location>
        <begin position="514"/>
        <end position="564"/>
    </location>
</feature>
<reference evidence="2 3" key="1">
    <citation type="journal article" date="2019" name="Nat. Ecol. Evol.">
        <title>Megaphylogeny resolves global patterns of mushroom evolution.</title>
        <authorList>
            <person name="Varga T."/>
            <person name="Krizsan K."/>
            <person name="Foldi C."/>
            <person name="Dima B."/>
            <person name="Sanchez-Garcia M."/>
            <person name="Sanchez-Ramirez S."/>
            <person name="Szollosi G.J."/>
            <person name="Szarkandi J.G."/>
            <person name="Papp V."/>
            <person name="Albert L."/>
            <person name="Andreopoulos W."/>
            <person name="Angelini C."/>
            <person name="Antonin V."/>
            <person name="Barry K.W."/>
            <person name="Bougher N.L."/>
            <person name="Buchanan P."/>
            <person name="Buyck B."/>
            <person name="Bense V."/>
            <person name="Catcheside P."/>
            <person name="Chovatia M."/>
            <person name="Cooper J."/>
            <person name="Damon W."/>
            <person name="Desjardin D."/>
            <person name="Finy P."/>
            <person name="Geml J."/>
            <person name="Haridas S."/>
            <person name="Hughes K."/>
            <person name="Justo A."/>
            <person name="Karasinski D."/>
            <person name="Kautmanova I."/>
            <person name="Kiss B."/>
            <person name="Kocsube S."/>
            <person name="Kotiranta H."/>
            <person name="LaButti K.M."/>
            <person name="Lechner B.E."/>
            <person name="Liimatainen K."/>
            <person name="Lipzen A."/>
            <person name="Lukacs Z."/>
            <person name="Mihaltcheva S."/>
            <person name="Morgado L.N."/>
            <person name="Niskanen T."/>
            <person name="Noordeloos M.E."/>
            <person name="Ohm R.A."/>
            <person name="Ortiz-Santana B."/>
            <person name="Ovrebo C."/>
            <person name="Racz N."/>
            <person name="Riley R."/>
            <person name="Savchenko A."/>
            <person name="Shiryaev A."/>
            <person name="Soop K."/>
            <person name="Spirin V."/>
            <person name="Szebenyi C."/>
            <person name="Tomsovsky M."/>
            <person name="Tulloss R.E."/>
            <person name="Uehling J."/>
            <person name="Grigoriev I.V."/>
            <person name="Vagvolgyi C."/>
            <person name="Papp T."/>
            <person name="Martin F.M."/>
            <person name="Miettinen O."/>
            <person name="Hibbett D.S."/>
            <person name="Nagy L.G."/>
        </authorList>
    </citation>
    <scope>NUCLEOTIDE SEQUENCE [LARGE SCALE GENOMIC DNA]</scope>
    <source>
        <strain evidence="2 3">CBS 962.96</strain>
    </source>
</reference>
<feature type="region of interest" description="Disordered" evidence="1">
    <location>
        <begin position="308"/>
        <end position="327"/>
    </location>
</feature>
<evidence type="ECO:0000313" key="2">
    <source>
        <dbReference type="EMBL" id="THU83045.1"/>
    </source>
</evidence>
<feature type="compositionally biased region" description="Low complexity" evidence="1">
    <location>
        <begin position="523"/>
        <end position="537"/>
    </location>
</feature>
<accession>A0A4V4HCE4</accession>
<protein>
    <submittedName>
        <fullName evidence="2">Uncharacterized protein</fullName>
    </submittedName>
</protein>